<dbReference type="AlphaFoldDB" id="A0A158PC62"/>
<sequence length="99" mass="11137">MGVGDGVGWQGTPDPSGAGYGRHCFTASTREGLVQSSEDEAHREYSDWKWDHESDEYDSMCNGDYENGLAVKVKTLTFCGERVMYDYMKHSIEYSVPPQ</sequence>
<protein>
    <submittedName>
        <fullName evidence="3">WWE domain-containing protein</fullName>
    </submittedName>
</protein>
<evidence type="ECO:0000313" key="3">
    <source>
        <dbReference type="WBParaSite" id="ACAC_0001195601-mRNA-1"/>
    </source>
</evidence>
<feature type="region of interest" description="Disordered" evidence="1">
    <location>
        <begin position="1"/>
        <end position="21"/>
    </location>
</feature>
<proteinExistence type="predicted"/>
<reference evidence="3" key="2">
    <citation type="submission" date="2016-04" db="UniProtKB">
        <authorList>
            <consortium name="WormBaseParasite"/>
        </authorList>
    </citation>
    <scope>IDENTIFICATION</scope>
</reference>
<organism evidence="2 3">
    <name type="scientific">Angiostrongylus cantonensis</name>
    <name type="common">Rat lungworm</name>
    <dbReference type="NCBI Taxonomy" id="6313"/>
    <lineage>
        <taxon>Eukaryota</taxon>
        <taxon>Metazoa</taxon>
        <taxon>Ecdysozoa</taxon>
        <taxon>Nematoda</taxon>
        <taxon>Chromadorea</taxon>
        <taxon>Rhabditida</taxon>
        <taxon>Rhabditina</taxon>
        <taxon>Rhabditomorpha</taxon>
        <taxon>Strongyloidea</taxon>
        <taxon>Metastrongylidae</taxon>
        <taxon>Angiostrongylus</taxon>
    </lineage>
</organism>
<evidence type="ECO:0000313" key="2">
    <source>
        <dbReference type="Proteomes" id="UP000035642"/>
    </source>
</evidence>
<reference evidence="2" key="1">
    <citation type="submission" date="2012-09" db="EMBL/GenBank/DDBJ databases">
        <authorList>
            <person name="Martin A.A."/>
        </authorList>
    </citation>
    <scope>NUCLEOTIDE SEQUENCE</scope>
</reference>
<dbReference type="Proteomes" id="UP000035642">
    <property type="component" value="Unassembled WGS sequence"/>
</dbReference>
<dbReference type="WBParaSite" id="ACAC_0001195601-mRNA-1">
    <property type="protein sequence ID" value="ACAC_0001195601-mRNA-1"/>
    <property type="gene ID" value="ACAC_0001195601"/>
</dbReference>
<keyword evidence="2" id="KW-1185">Reference proteome</keyword>
<evidence type="ECO:0000256" key="1">
    <source>
        <dbReference type="SAM" id="MobiDB-lite"/>
    </source>
</evidence>
<accession>A0A158PC62</accession>
<name>A0A158PC62_ANGCA</name>